<dbReference type="RefSeq" id="WP_152306514.1">
    <property type="nucleotide sequence ID" value="NZ_CP043617.1"/>
</dbReference>
<name>A0A5P8NYT0_9BACT</name>
<reference evidence="1 2" key="1">
    <citation type="submission" date="2019-09" db="EMBL/GenBank/DDBJ databases">
        <title>Sulfurimonas gotlandica sp. nov., a chemoautotrophic and psychrotolerant epsilonproteobacterium isolated from a pelagic redoxcline, and an emended description of the genus Sulfurimonas.</title>
        <authorList>
            <person name="Wang S."/>
            <person name="Jiang L."/>
            <person name="Shao S."/>
        </authorList>
    </citation>
    <scope>NUCLEOTIDE SEQUENCE [LARGE SCALE GENOMIC DNA]</scope>
    <source>
        <strain evidence="1 2">GYSZ_1</strain>
    </source>
</reference>
<evidence type="ECO:0000313" key="2">
    <source>
        <dbReference type="Proteomes" id="UP000326944"/>
    </source>
</evidence>
<organism evidence="1 2">
    <name type="scientific">Sulfurimonas lithotrophica</name>
    <dbReference type="NCBI Taxonomy" id="2590022"/>
    <lineage>
        <taxon>Bacteria</taxon>
        <taxon>Pseudomonadati</taxon>
        <taxon>Campylobacterota</taxon>
        <taxon>Epsilonproteobacteria</taxon>
        <taxon>Campylobacterales</taxon>
        <taxon>Sulfurimonadaceae</taxon>
        <taxon>Sulfurimonas</taxon>
    </lineage>
</organism>
<dbReference type="EMBL" id="CP043617">
    <property type="protein sequence ID" value="QFR48571.1"/>
    <property type="molecule type" value="Genomic_DNA"/>
</dbReference>
<gene>
    <name evidence="1" type="ORF">FJR48_02045</name>
</gene>
<keyword evidence="2" id="KW-1185">Reference proteome</keyword>
<evidence type="ECO:0000313" key="1">
    <source>
        <dbReference type="EMBL" id="QFR48571.1"/>
    </source>
</evidence>
<dbReference type="OrthoDB" id="9811073at2"/>
<dbReference type="KEGG" id="sulg:FJR48_02045"/>
<dbReference type="InterPro" id="IPR027417">
    <property type="entry name" value="P-loop_NTPase"/>
</dbReference>
<dbReference type="NCBIfam" id="NF006296">
    <property type="entry name" value="PRK08485.1"/>
    <property type="match status" value="1"/>
</dbReference>
<dbReference type="AlphaFoldDB" id="A0A5P8NYT0"/>
<dbReference type="Proteomes" id="UP000326944">
    <property type="component" value="Chromosome"/>
</dbReference>
<accession>A0A5P8NYT0</accession>
<dbReference type="Pfam" id="PF13177">
    <property type="entry name" value="DNA_pol3_delta2"/>
    <property type="match status" value="1"/>
</dbReference>
<dbReference type="Gene3D" id="3.40.50.300">
    <property type="entry name" value="P-loop containing nucleotide triphosphate hydrolases"/>
    <property type="match status" value="1"/>
</dbReference>
<proteinExistence type="predicted"/>
<dbReference type="SUPFAM" id="SSF52540">
    <property type="entry name" value="P-loop containing nucleoside triphosphate hydrolases"/>
    <property type="match status" value="1"/>
</dbReference>
<protein>
    <submittedName>
        <fullName evidence="1">DNA polymerase III subunit delta</fullName>
    </submittedName>
</protein>
<sequence>MSPTKGHILISTDIQKEFDKFQVKLQPNRVIGFVEDVFKLEHAKAVVAEAYISESQTKYLILGSKSFGIEAQNSLLKVLEEPPRNIEFIIISPTKSNLLPTVRSRLPIIKGDISHESVEFDINLSKIEYGDIFAFLKSNARISKPDAKELVEAIYHRATVVDMLILNESQLNNFDKAYRLLELNSRPQSVLAFILMGFIHAS</sequence>